<dbReference type="PRINTS" id="PR00081">
    <property type="entry name" value="GDHRDH"/>
</dbReference>
<comment type="similarity">
    <text evidence="1 3">Belongs to the short-chain dehydrogenases/reductases (SDR) family.</text>
</comment>
<dbReference type="InterPro" id="IPR002347">
    <property type="entry name" value="SDR_fam"/>
</dbReference>
<evidence type="ECO:0000259" key="4">
    <source>
        <dbReference type="SMART" id="SM00822"/>
    </source>
</evidence>
<keyword evidence="6" id="KW-1185">Reference proteome</keyword>
<evidence type="ECO:0000313" key="5">
    <source>
        <dbReference type="EMBL" id="PKV62850.1"/>
    </source>
</evidence>
<protein>
    <recommendedName>
        <fullName evidence="4">Ketoreductase domain-containing protein</fullName>
    </recommendedName>
</protein>
<dbReference type="SUPFAM" id="SSF51735">
    <property type="entry name" value="NAD(P)-binding Rossmann-fold domains"/>
    <property type="match status" value="1"/>
</dbReference>
<dbReference type="GO" id="GO:0016616">
    <property type="term" value="F:oxidoreductase activity, acting on the CH-OH group of donors, NAD or NADP as acceptor"/>
    <property type="evidence" value="ECO:0007669"/>
    <property type="project" value="TreeGrafter"/>
</dbReference>
<comment type="caution">
    <text evidence="5">The sequence shown here is derived from an EMBL/GenBank/DDBJ whole genome shotgun (WGS) entry which is preliminary data.</text>
</comment>
<accession>A0A2N3U7W7</accession>
<reference evidence="5 6" key="1">
    <citation type="submission" date="2017-12" db="EMBL/GenBank/DDBJ databases">
        <title>Genomic Encyclopedia of Type Strains, Phase III (KMG-III): the genomes of soil and plant-associated and newly described type strains.</title>
        <authorList>
            <person name="Whitman W."/>
        </authorList>
    </citation>
    <scope>NUCLEOTIDE SEQUENCE [LARGE SCALE GENOMIC DNA]</scope>
    <source>
        <strain evidence="5 6">LP43</strain>
    </source>
</reference>
<dbReference type="Proteomes" id="UP000233782">
    <property type="component" value="Unassembled WGS sequence"/>
</dbReference>
<dbReference type="InterPro" id="IPR057326">
    <property type="entry name" value="KR_dom"/>
</dbReference>
<feature type="domain" description="Ketoreductase" evidence="4">
    <location>
        <begin position="7"/>
        <end position="194"/>
    </location>
</feature>
<evidence type="ECO:0000256" key="1">
    <source>
        <dbReference type="ARBA" id="ARBA00006484"/>
    </source>
</evidence>
<dbReference type="PANTHER" id="PTHR24322:SF736">
    <property type="entry name" value="RETINOL DEHYDROGENASE 10"/>
    <property type="match status" value="1"/>
</dbReference>
<dbReference type="RefSeq" id="WP_101444976.1">
    <property type="nucleotide sequence ID" value="NZ_PJMU01000003.1"/>
</dbReference>
<dbReference type="OrthoDB" id="9808814at2"/>
<keyword evidence="2" id="KW-0560">Oxidoreductase</keyword>
<dbReference type="CDD" id="cd05339">
    <property type="entry name" value="17beta-HSDXI-like_SDR_c"/>
    <property type="match status" value="1"/>
</dbReference>
<evidence type="ECO:0000313" key="6">
    <source>
        <dbReference type="Proteomes" id="UP000233782"/>
    </source>
</evidence>
<dbReference type="PANTHER" id="PTHR24322">
    <property type="entry name" value="PKSB"/>
    <property type="match status" value="1"/>
</dbReference>
<organism evidence="5 6">
    <name type="scientific">Pontibacter ramchanderi</name>
    <dbReference type="NCBI Taxonomy" id="1179743"/>
    <lineage>
        <taxon>Bacteria</taxon>
        <taxon>Pseudomonadati</taxon>
        <taxon>Bacteroidota</taxon>
        <taxon>Cytophagia</taxon>
        <taxon>Cytophagales</taxon>
        <taxon>Hymenobacteraceae</taxon>
        <taxon>Pontibacter</taxon>
    </lineage>
</organism>
<dbReference type="Pfam" id="PF00106">
    <property type="entry name" value="adh_short"/>
    <property type="match status" value="1"/>
</dbReference>
<name>A0A2N3U7W7_9BACT</name>
<dbReference type="AlphaFoldDB" id="A0A2N3U7W7"/>
<dbReference type="Gene3D" id="3.40.50.720">
    <property type="entry name" value="NAD(P)-binding Rossmann-like Domain"/>
    <property type="match status" value="1"/>
</dbReference>
<dbReference type="PROSITE" id="PS00061">
    <property type="entry name" value="ADH_SHORT"/>
    <property type="match status" value="1"/>
</dbReference>
<dbReference type="PRINTS" id="PR00080">
    <property type="entry name" value="SDRFAMILY"/>
</dbReference>
<evidence type="ECO:0000256" key="3">
    <source>
        <dbReference type="RuleBase" id="RU000363"/>
    </source>
</evidence>
<dbReference type="EMBL" id="PJMU01000003">
    <property type="protein sequence ID" value="PKV62850.1"/>
    <property type="molecule type" value="Genomic_DNA"/>
</dbReference>
<evidence type="ECO:0000256" key="2">
    <source>
        <dbReference type="ARBA" id="ARBA00023002"/>
    </source>
</evidence>
<sequence length="280" mass="30200">MTHIRKSTVLITGGVSGIGKLMGSKCLHRGATRLLVWDINPDGLQQMRLELSEAGHEVHTWQLNIGDAAQVQQAADAVKDCFGAPDILINNAGIVVGKPFVEHSITEIERTLQVNVLGAMLVTQAFLPAMVARGKGHIVNIASAAGLLPNPRMSVYAASKWALLGWSESLRLELEQTGPQLKVTTVTPSYIDTGMFAGVKAPFLTPILQPDTIAEAILQAVEQNKILLRKPFIVNLLPLLRGLLPTRVFDVVAGQWFGVYTSMNAFTGRPAADTKPTHAT</sequence>
<dbReference type="SMART" id="SM00822">
    <property type="entry name" value="PKS_KR"/>
    <property type="match status" value="1"/>
</dbReference>
<gene>
    <name evidence="5" type="ORF">BD749_2680</name>
</gene>
<proteinExistence type="inferred from homology"/>
<dbReference type="InterPro" id="IPR036291">
    <property type="entry name" value="NAD(P)-bd_dom_sf"/>
</dbReference>
<dbReference type="InterPro" id="IPR020904">
    <property type="entry name" value="Sc_DH/Rdtase_CS"/>
</dbReference>